<dbReference type="VEuPathDB" id="AmoebaDB:EHI7A_047280"/>
<accession>A0A5K1VBF2</accession>
<comment type="subcellular location">
    <subcellularLocation>
        <location evidence="1">Endoplasmic reticulum</location>
    </subcellularLocation>
</comment>
<proteinExistence type="inferred from homology"/>
<evidence type="ECO:0000256" key="8">
    <source>
        <dbReference type="ARBA" id="ARBA00022927"/>
    </source>
</evidence>
<keyword evidence="5" id="KW-0677">Repeat</keyword>
<keyword evidence="4 9" id="KW-0853">WD repeat</keyword>
<feature type="coiled-coil region" evidence="10">
    <location>
        <begin position="524"/>
        <end position="569"/>
    </location>
</feature>
<organism evidence="12 13">
    <name type="scientific">Entamoeba histolytica</name>
    <dbReference type="NCBI Taxonomy" id="5759"/>
    <lineage>
        <taxon>Eukaryota</taxon>
        <taxon>Amoebozoa</taxon>
        <taxon>Evosea</taxon>
        <taxon>Archamoebae</taxon>
        <taxon>Mastigamoebida</taxon>
        <taxon>Entamoebidae</taxon>
        <taxon>Entamoeba</taxon>
    </lineage>
</organism>
<dbReference type="InterPro" id="IPR036322">
    <property type="entry name" value="WD40_repeat_dom_sf"/>
</dbReference>
<dbReference type="GO" id="GO:0030127">
    <property type="term" value="C:COPII vesicle coat"/>
    <property type="evidence" value="ECO:0007669"/>
    <property type="project" value="TreeGrafter"/>
</dbReference>
<feature type="repeat" description="WD" evidence="9">
    <location>
        <begin position="247"/>
        <end position="288"/>
    </location>
</feature>
<evidence type="ECO:0000313" key="13">
    <source>
        <dbReference type="Proteomes" id="UP000078387"/>
    </source>
</evidence>
<feature type="domain" description="Sec16 Sec23-binding" evidence="11">
    <location>
        <begin position="498"/>
        <end position="676"/>
    </location>
</feature>
<dbReference type="AlphaFoldDB" id="A0A5K1VBF2"/>
<dbReference type="OMA" id="AQWAFGG"/>
<evidence type="ECO:0000256" key="4">
    <source>
        <dbReference type="ARBA" id="ARBA00022574"/>
    </source>
</evidence>
<dbReference type="InterPro" id="IPR001680">
    <property type="entry name" value="WD40_rpt"/>
</dbReference>
<protein>
    <submittedName>
        <fullName evidence="12">WD domain containing protein</fullName>
    </submittedName>
</protein>
<evidence type="ECO:0000256" key="3">
    <source>
        <dbReference type="ARBA" id="ARBA00022448"/>
    </source>
</evidence>
<dbReference type="GO" id="GO:0070971">
    <property type="term" value="C:endoplasmic reticulum exit site"/>
    <property type="evidence" value="ECO:0007669"/>
    <property type="project" value="TreeGrafter"/>
</dbReference>
<evidence type="ECO:0000256" key="7">
    <source>
        <dbReference type="ARBA" id="ARBA00022892"/>
    </source>
</evidence>
<evidence type="ECO:0000256" key="6">
    <source>
        <dbReference type="ARBA" id="ARBA00022824"/>
    </source>
</evidence>
<evidence type="ECO:0000259" key="11">
    <source>
        <dbReference type="Pfam" id="PF12931"/>
    </source>
</evidence>
<dbReference type="VEuPathDB" id="AmoebaDB:EHI_103410"/>
<reference evidence="12 13" key="1">
    <citation type="submission" date="2016-05" db="EMBL/GenBank/DDBJ databases">
        <title>First whole genome sequencing of Entamoeba histolytica HM1:IMSS-clone-6.</title>
        <authorList>
            <person name="Mukherjee Avik.K."/>
            <person name="Izumyama S."/>
            <person name="Nakada-Tsukui K."/>
            <person name="Nozaki T."/>
        </authorList>
    </citation>
    <scope>NUCLEOTIDE SEQUENCE [LARGE SCALE GENOMIC DNA]</scope>
    <source>
        <strain evidence="12 13">HM1:IMSS clone 6</strain>
    </source>
</reference>
<comment type="caution">
    <text evidence="12">The sequence shown here is derived from an EMBL/GenBank/DDBJ whole genome shotgun (WGS) entry which is preliminary data.</text>
</comment>
<dbReference type="Gene3D" id="2.130.10.10">
    <property type="entry name" value="YVTN repeat-like/Quinoprotein amine dehydrogenase"/>
    <property type="match status" value="1"/>
</dbReference>
<dbReference type="PANTHER" id="PTHR13923:SF11">
    <property type="entry name" value="SECRETORY 31, ISOFORM D"/>
    <property type="match status" value="1"/>
</dbReference>
<dbReference type="PROSITE" id="PS50082">
    <property type="entry name" value="WD_REPEATS_2"/>
    <property type="match status" value="1"/>
</dbReference>
<evidence type="ECO:0000313" key="12">
    <source>
        <dbReference type="EMBL" id="GAT92682.1"/>
    </source>
</evidence>
<dbReference type="GO" id="GO:0015031">
    <property type="term" value="P:protein transport"/>
    <property type="evidence" value="ECO:0007669"/>
    <property type="project" value="UniProtKB-KW"/>
</dbReference>
<evidence type="ECO:0000256" key="2">
    <source>
        <dbReference type="ARBA" id="ARBA00009358"/>
    </source>
</evidence>
<keyword evidence="8" id="KW-0653">Protein transport</keyword>
<dbReference type="VEuPathDB" id="AmoebaDB:EHI8A_047480"/>
<keyword evidence="10" id="KW-0175">Coiled coil</keyword>
<name>A0A5K1VBF2_ENTHI</name>
<sequence>MSKTATLEKRGTICWSPKGNLLAIGTTADTIDEDFDSSSFIEIYEISSEAKLIKKVSAQNRFYKLTWGPYEGYENGIIAVSNDESKIVLYDVSKILEMKEEEEDVEKAKIIEMETKEVIYDIQFHPSQNQLVAGGACGEFIIYDISDLKNIQFTQPEQKTQADIKCVNWNVKVPHIIALTLSTGSIVIFDCKKKKNIMTFNDKTHANWKGACWVPTEKTTIVTISDSEEKPVQLWDVRNTMAPVRVFEGHKAPVWSINFSKTDPNIFATTGQDKTAIWNFETGKIICEFPSQENVWDTFVQWSSQEGRMCTCGLDGFINFYTISDYGDGKHPKWMERTSGCTFGFGGRMGIFKGKEVLLKKMVGTVSIKKMEKGEIEELCVKRSETCQGDEQETWKLISGIVCKDDKAVMKITGFEGESVKEKVNEYYKEKGLLKVDEIKEKVPQEKEVNKAEIEEDDDPFEHIGEEEEIKENTKGEIVVEEVHEEKYKEDTVEDKIIEELVVSGEIDKAVEFCIKTKRFADALVMTENNKEMHSKVIEEYKKEEWNKKKSLNIVNAVMEEKLEKIVEECKVEEWKFVLYAICIHANVALKPVLIVRLGDKLYPTNKHAALICYIASGNVNKLIDIWIDASHGIEEVIERIEILRSMCGHIQLTDSITTKIVEHATQLASMGELNAAQKLIECLGAQQNNKTKELVDRIYYAQGAQGTQPVCPYKKVIVGSVQQPHIQQPTAQQPSVTNNKFFPPVPASSGVPTLPTIPQPTLPNQTRTQPVLPQIPVMPTPVQPVMPTIPQPVLPSAPKVNAPISQPLLPQVPAPVVQPVMPPVPTPVVQPTLPTIPTPVVQPTLPTIPTPVVQPAIPSIPKVTVPVSQPTMPVMPQANNTTSSSDGVIDVMVCDELKKVLEQVTSNIETKSKGTTFERPANVALKKASSFAGCIDKIPADIAKQFINLFNDLLEGKVGEAEQAFKKLLVNKQTTQYIPASSVASVKYVVDVSKQMK</sequence>
<dbReference type="Proteomes" id="UP000078387">
    <property type="component" value="Unassembled WGS sequence"/>
</dbReference>
<comment type="similarity">
    <text evidence="2">Belongs to the WD repeat SEC31 family.</text>
</comment>
<dbReference type="GO" id="GO:0007029">
    <property type="term" value="P:endoplasmic reticulum organization"/>
    <property type="evidence" value="ECO:0007669"/>
    <property type="project" value="TreeGrafter"/>
</dbReference>
<keyword evidence="7" id="KW-0931">ER-Golgi transport</keyword>
<dbReference type="VEuPathDB" id="AmoebaDB:EHI5A_078140"/>
<dbReference type="Pfam" id="PF00400">
    <property type="entry name" value="WD40"/>
    <property type="match status" value="1"/>
</dbReference>
<gene>
    <name evidence="12" type="ORF">CL6EHI_103410</name>
</gene>
<evidence type="ECO:0000256" key="5">
    <source>
        <dbReference type="ARBA" id="ARBA00022737"/>
    </source>
</evidence>
<dbReference type="SUPFAM" id="SSF50978">
    <property type="entry name" value="WD40 repeat-like"/>
    <property type="match status" value="1"/>
</dbReference>
<evidence type="ECO:0000256" key="10">
    <source>
        <dbReference type="SAM" id="Coils"/>
    </source>
</evidence>
<dbReference type="SMART" id="SM00320">
    <property type="entry name" value="WD40"/>
    <property type="match status" value="4"/>
</dbReference>
<dbReference type="FunFam" id="1.25.40.1030:FF:000016">
    <property type="entry name" value="WD domain containing protein"/>
    <property type="match status" value="1"/>
</dbReference>
<evidence type="ECO:0000256" key="1">
    <source>
        <dbReference type="ARBA" id="ARBA00004240"/>
    </source>
</evidence>
<dbReference type="EMBL" id="BDEQ01000001">
    <property type="protein sequence ID" value="GAT92682.1"/>
    <property type="molecule type" value="Genomic_DNA"/>
</dbReference>
<dbReference type="Pfam" id="PF12931">
    <property type="entry name" value="TPR_Sec16"/>
    <property type="match status" value="1"/>
</dbReference>
<dbReference type="GO" id="GO:0005198">
    <property type="term" value="F:structural molecule activity"/>
    <property type="evidence" value="ECO:0007669"/>
    <property type="project" value="TreeGrafter"/>
</dbReference>
<dbReference type="Gene3D" id="1.25.40.1030">
    <property type="match status" value="1"/>
</dbReference>
<dbReference type="PANTHER" id="PTHR13923">
    <property type="entry name" value="SEC31-RELATED PROTEIN"/>
    <property type="match status" value="1"/>
</dbReference>
<evidence type="ECO:0000256" key="9">
    <source>
        <dbReference type="PROSITE-ProRule" id="PRU00221"/>
    </source>
</evidence>
<dbReference type="InterPro" id="IPR015943">
    <property type="entry name" value="WD40/YVTN_repeat-like_dom_sf"/>
</dbReference>
<dbReference type="InterPro" id="IPR040251">
    <property type="entry name" value="SEC31-like"/>
</dbReference>
<dbReference type="InterPro" id="IPR024298">
    <property type="entry name" value="Sec16_Sec23-bd"/>
</dbReference>
<dbReference type="VEuPathDB" id="AmoebaDB:KM1_093650"/>
<keyword evidence="6" id="KW-0256">Endoplasmic reticulum</keyword>
<keyword evidence="3" id="KW-0813">Transport</keyword>
<dbReference type="GO" id="GO:0090110">
    <property type="term" value="P:COPII-coated vesicle cargo loading"/>
    <property type="evidence" value="ECO:0007669"/>
    <property type="project" value="TreeGrafter"/>
</dbReference>